<protein>
    <submittedName>
        <fullName evidence="16">Probable rna and srmb- binding site of polymerase a</fullName>
    </submittedName>
</protein>
<dbReference type="SUPFAM" id="SSF81891">
    <property type="entry name" value="Poly A polymerase C-terminal region-like"/>
    <property type="match status" value="1"/>
</dbReference>
<dbReference type="Pfam" id="PF01743">
    <property type="entry name" value="PolyA_pol"/>
    <property type="match status" value="1"/>
</dbReference>
<dbReference type="AlphaFoldDB" id="A0A4V6ILL2"/>
<evidence type="ECO:0000259" key="14">
    <source>
        <dbReference type="Pfam" id="PF12627"/>
    </source>
</evidence>
<dbReference type="RefSeq" id="WP_180142111.1">
    <property type="nucleotide sequence ID" value="NZ_CAADHO010000005.1"/>
</dbReference>
<feature type="domain" description="Poly A polymerase head" evidence="12">
    <location>
        <begin position="33"/>
        <end position="134"/>
    </location>
</feature>
<dbReference type="GO" id="GO:0003723">
    <property type="term" value="F:RNA binding"/>
    <property type="evidence" value="ECO:0007669"/>
    <property type="project" value="UniProtKB-KW"/>
</dbReference>
<evidence type="ECO:0000256" key="4">
    <source>
        <dbReference type="ARBA" id="ARBA00022695"/>
    </source>
</evidence>
<dbReference type="Gene3D" id="3.30.460.10">
    <property type="entry name" value="Beta Polymerase, domain 2"/>
    <property type="match status" value="1"/>
</dbReference>
<dbReference type="GO" id="GO:0016779">
    <property type="term" value="F:nucleotidyltransferase activity"/>
    <property type="evidence" value="ECO:0007669"/>
    <property type="project" value="UniProtKB-KW"/>
</dbReference>
<dbReference type="Pfam" id="PF01966">
    <property type="entry name" value="HD"/>
    <property type="match status" value="1"/>
</dbReference>
<evidence type="ECO:0000313" key="16">
    <source>
        <dbReference type="EMBL" id="VFQ45508.1"/>
    </source>
</evidence>
<dbReference type="SUPFAM" id="SSF81301">
    <property type="entry name" value="Nucleotidyltransferase"/>
    <property type="match status" value="1"/>
</dbReference>
<comment type="cofactor">
    <cofactor evidence="1">
        <name>Mg(2+)</name>
        <dbReference type="ChEBI" id="CHEBI:18420"/>
    </cofactor>
</comment>
<accession>A0A4V6ILL2</accession>
<dbReference type="InterPro" id="IPR050124">
    <property type="entry name" value="tRNA_CCA-adding_enzyme"/>
</dbReference>
<feature type="domain" description="HD" evidence="13">
    <location>
        <begin position="238"/>
        <end position="332"/>
    </location>
</feature>
<dbReference type="Pfam" id="PF12627">
    <property type="entry name" value="PolyA_pol_RNAbd"/>
    <property type="match status" value="1"/>
</dbReference>
<dbReference type="EMBL" id="CAADHO010000005">
    <property type="protein sequence ID" value="VFQ45508.1"/>
    <property type="molecule type" value="Genomic_DNA"/>
</dbReference>
<evidence type="ECO:0000256" key="8">
    <source>
        <dbReference type="ARBA" id="ARBA00022840"/>
    </source>
</evidence>
<keyword evidence="4" id="KW-0548">Nucleotidyltransferase</keyword>
<keyword evidence="7" id="KW-0692">RNA repair</keyword>
<sequence length="444" mass="48882">MDNKTIEPGAFAAHSMALTVLSRLRDKGFQALVAGGAVRDCLLGRPVRELDIATNASALEVTALFNGARVEKVGRSFPLVLVNGVEVATFRGESLEEDLFRRDLTFNAMAWCPDTHRVIDPWGGVGDLSKRIVRFTGNPVERIREDPLRLLRAARFVAELSGEMAEESLDAMAAEAGLMADVASERIHHEILKAMAGETPSLFFETLRQGGLLPYLFPEMEKSVGHDGGIHHDETVWEHMMMATDAISPKFPLLRLAMALHDVAKPQCADTGKNGIRFHGHEKAGEPLVDAYLERLGFSNQQRAYVSKIVRHHMRRIDADSTPKAVRRILRDLDESSLPWQDWMRGVFADGKANKKKRGGYSLAEMRLMVGAVYAETSPKKQGAFSLAHLAVNGSDLITHAGIPQGPCVGRVLKALLDKVIESPELNTKETLLREAALLAEKQA</sequence>
<dbReference type="PANTHER" id="PTHR47545:SF1">
    <property type="entry name" value="MULTIFUNCTIONAL CCA PROTEIN"/>
    <property type="match status" value="1"/>
</dbReference>
<name>A0A4V6ILL2_9BACT</name>
<reference evidence="16 17" key="1">
    <citation type="submission" date="2019-03" db="EMBL/GenBank/DDBJ databases">
        <authorList>
            <person name="Nijsse B."/>
        </authorList>
    </citation>
    <scope>NUCLEOTIDE SEQUENCE [LARGE SCALE GENOMIC DNA]</scope>
    <source>
        <strain evidence="16">Desulfoluna butyratoxydans MSL71</strain>
    </source>
</reference>
<proteinExistence type="inferred from homology"/>
<evidence type="ECO:0000256" key="3">
    <source>
        <dbReference type="ARBA" id="ARBA00022694"/>
    </source>
</evidence>
<dbReference type="InterPro" id="IPR002646">
    <property type="entry name" value="PolA_pol_head_dom"/>
</dbReference>
<evidence type="ECO:0000256" key="10">
    <source>
        <dbReference type="ARBA" id="ARBA00022884"/>
    </source>
</evidence>
<keyword evidence="3" id="KW-0819">tRNA processing</keyword>
<dbReference type="Proteomes" id="UP000507962">
    <property type="component" value="Unassembled WGS sequence"/>
</dbReference>
<feature type="domain" description="tRNA nucleotidyltransferase/poly(A) polymerase RNA and SrmB- binding" evidence="14">
    <location>
        <begin position="164"/>
        <end position="221"/>
    </location>
</feature>
<dbReference type="Gene3D" id="1.10.246.80">
    <property type="match status" value="1"/>
</dbReference>
<dbReference type="CDD" id="cd05398">
    <property type="entry name" value="NT_ClassII-CCAase"/>
    <property type="match status" value="1"/>
</dbReference>
<evidence type="ECO:0000259" key="13">
    <source>
        <dbReference type="Pfam" id="PF01966"/>
    </source>
</evidence>
<evidence type="ECO:0000256" key="5">
    <source>
        <dbReference type="ARBA" id="ARBA00022723"/>
    </source>
</evidence>
<evidence type="ECO:0000256" key="7">
    <source>
        <dbReference type="ARBA" id="ARBA00022800"/>
    </source>
</evidence>
<dbReference type="InterPro" id="IPR043519">
    <property type="entry name" value="NT_sf"/>
</dbReference>
<evidence type="ECO:0000256" key="1">
    <source>
        <dbReference type="ARBA" id="ARBA00001946"/>
    </source>
</evidence>
<dbReference type="InterPro" id="IPR032828">
    <property type="entry name" value="PolyA_RNA-bd"/>
</dbReference>
<dbReference type="GO" id="GO:0008033">
    <property type="term" value="P:tRNA processing"/>
    <property type="evidence" value="ECO:0007669"/>
    <property type="project" value="UniProtKB-KW"/>
</dbReference>
<evidence type="ECO:0000256" key="2">
    <source>
        <dbReference type="ARBA" id="ARBA00022679"/>
    </source>
</evidence>
<dbReference type="GO" id="GO:0042245">
    <property type="term" value="P:RNA repair"/>
    <property type="evidence" value="ECO:0007669"/>
    <property type="project" value="UniProtKB-KW"/>
</dbReference>
<keyword evidence="17" id="KW-1185">Reference proteome</keyword>
<evidence type="ECO:0000313" key="17">
    <source>
        <dbReference type="Proteomes" id="UP000507962"/>
    </source>
</evidence>
<dbReference type="GO" id="GO:0005524">
    <property type="term" value="F:ATP binding"/>
    <property type="evidence" value="ECO:0007669"/>
    <property type="project" value="UniProtKB-KW"/>
</dbReference>
<evidence type="ECO:0000256" key="6">
    <source>
        <dbReference type="ARBA" id="ARBA00022741"/>
    </source>
</evidence>
<organism evidence="16 17">
    <name type="scientific">Desulfoluna butyratoxydans</name>
    <dbReference type="NCBI Taxonomy" id="231438"/>
    <lineage>
        <taxon>Bacteria</taxon>
        <taxon>Pseudomonadati</taxon>
        <taxon>Thermodesulfobacteriota</taxon>
        <taxon>Desulfobacteria</taxon>
        <taxon>Desulfobacterales</taxon>
        <taxon>Desulfolunaceae</taxon>
        <taxon>Desulfoluna</taxon>
    </lineage>
</organism>
<keyword evidence="8" id="KW-0067">ATP-binding</keyword>
<keyword evidence="10 11" id="KW-0694">RNA-binding</keyword>
<evidence type="ECO:0000259" key="15">
    <source>
        <dbReference type="Pfam" id="PF13735"/>
    </source>
</evidence>
<dbReference type="Pfam" id="PF13735">
    <property type="entry name" value="tRNA_NucTran2_2"/>
    <property type="match status" value="1"/>
</dbReference>
<dbReference type="PANTHER" id="PTHR47545">
    <property type="entry name" value="MULTIFUNCTIONAL CCA PROTEIN"/>
    <property type="match status" value="1"/>
</dbReference>
<keyword evidence="2 11" id="KW-0808">Transferase</keyword>
<dbReference type="Gene3D" id="1.10.3090.10">
    <property type="entry name" value="cca-adding enzyme, domain 2"/>
    <property type="match status" value="1"/>
</dbReference>
<feature type="domain" description="CCA-adding enzyme C-terminal" evidence="15">
    <location>
        <begin position="387"/>
        <end position="434"/>
    </location>
</feature>
<keyword evidence="9" id="KW-0460">Magnesium</keyword>
<dbReference type="GO" id="GO:0046872">
    <property type="term" value="F:metal ion binding"/>
    <property type="evidence" value="ECO:0007669"/>
    <property type="project" value="UniProtKB-KW"/>
</dbReference>
<keyword evidence="5" id="KW-0479">Metal-binding</keyword>
<dbReference type="InterPro" id="IPR006674">
    <property type="entry name" value="HD_domain"/>
</dbReference>
<dbReference type="InterPro" id="IPR032810">
    <property type="entry name" value="CCA-adding_enz_C"/>
</dbReference>
<evidence type="ECO:0000256" key="11">
    <source>
        <dbReference type="RuleBase" id="RU003953"/>
    </source>
</evidence>
<keyword evidence="6" id="KW-0547">Nucleotide-binding</keyword>
<evidence type="ECO:0000259" key="12">
    <source>
        <dbReference type="Pfam" id="PF01743"/>
    </source>
</evidence>
<evidence type="ECO:0000256" key="9">
    <source>
        <dbReference type="ARBA" id="ARBA00022842"/>
    </source>
</evidence>
<comment type="similarity">
    <text evidence="11">Belongs to the tRNA nucleotidyltransferase/poly(A) polymerase family.</text>
</comment>
<gene>
    <name evidence="16" type="ORF">MSL71_31660</name>
</gene>